<name>A0AAW5HPL1_PSEPU</name>
<dbReference type="EMBL" id="JAMHFX010000215">
    <property type="protein sequence ID" value="MCO1623054.1"/>
    <property type="molecule type" value="Genomic_DNA"/>
</dbReference>
<evidence type="ECO:0000313" key="2">
    <source>
        <dbReference type="EMBL" id="MCO1623054.1"/>
    </source>
</evidence>
<reference evidence="2" key="1">
    <citation type="submission" date="2022-05" db="EMBL/GenBank/DDBJ databases">
        <authorList>
            <person name="Yi M."/>
        </authorList>
    </citation>
    <scope>NUCLEOTIDE SEQUENCE</scope>
    <source>
        <strain evidence="2">DS2</strain>
    </source>
</reference>
<evidence type="ECO:0008006" key="4">
    <source>
        <dbReference type="Google" id="ProtNLM"/>
    </source>
</evidence>
<dbReference type="Proteomes" id="UP001202943">
    <property type="component" value="Unassembled WGS sequence"/>
</dbReference>
<gene>
    <name evidence="2" type="ORF">M8C81_20835</name>
</gene>
<evidence type="ECO:0000313" key="3">
    <source>
        <dbReference type="Proteomes" id="UP001202943"/>
    </source>
</evidence>
<sequence>MALAWRNTVATFLERPCVDHAAIEGEAGGAITVVKRKADVKKCNTHLQQWIHWNSCVFCLSSQEYEFKVRSMRNRGKIYWEWANSALHSRNYDERLPCGTLINIQARLSLENATQLFLGIYGKKGVRLLEEVHPDCRGQKLSAAMAWALERAHDWVAKAFPAPKAPGPEPLPRRGSRLHG</sequence>
<comment type="caution">
    <text evidence="2">The sequence shown here is derived from an EMBL/GenBank/DDBJ whole genome shotgun (WGS) entry which is preliminary data.</text>
</comment>
<reference evidence="2" key="2">
    <citation type="submission" date="2023-08" db="EMBL/GenBank/DDBJ databases">
        <title>Isolation, Identification, Denitrification Characteristics of A Highly Efficient Aerobic Denitrifying Bacterial Strain DS2.</title>
        <authorList>
            <person name="Wang H."/>
        </authorList>
    </citation>
    <scope>NUCLEOTIDE SEQUENCE</scope>
    <source>
        <strain evidence="2">DS2</strain>
    </source>
</reference>
<feature type="region of interest" description="Disordered" evidence="1">
    <location>
        <begin position="160"/>
        <end position="180"/>
    </location>
</feature>
<organism evidence="2 3">
    <name type="scientific">Pseudomonas putida</name>
    <name type="common">Arthrobacter siderocapsulatus</name>
    <dbReference type="NCBI Taxonomy" id="303"/>
    <lineage>
        <taxon>Bacteria</taxon>
        <taxon>Pseudomonadati</taxon>
        <taxon>Pseudomonadota</taxon>
        <taxon>Gammaproteobacteria</taxon>
        <taxon>Pseudomonadales</taxon>
        <taxon>Pseudomonadaceae</taxon>
        <taxon>Pseudomonas</taxon>
    </lineage>
</organism>
<dbReference type="AlphaFoldDB" id="A0AAW5HPL1"/>
<protein>
    <recommendedName>
        <fullName evidence="4">N-acetyltransferase domain-containing protein</fullName>
    </recommendedName>
</protein>
<proteinExistence type="predicted"/>
<accession>A0AAW5HPL1</accession>
<evidence type="ECO:0000256" key="1">
    <source>
        <dbReference type="SAM" id="MobiDB-lite"/>
    </source>
</evidence>